<evidence type="ECO:0000256" key="1">
    <source>
        <dbReference type="ARBA" id="ARBA00004752"/>
    </source>
</evidence>
<dbReference type="GO" id="GO:0008360">
    <property type="term" value="P:regulation of cell shape"/>
    <property type="evidence" value="ECO:0007669"/>
    <property type="project" value="UniProtKB-UniRule"/>
</dbReference>
<dbReference type="GO" id="GO:0016740">
    <property type="term" value="F:transferase activity"/>
    <property type="evidence" value="ECO:0007669"/>
    <property type="project" value="UniProtKB-KW"/>
</dbReference>
<dbReference type="EMBL" id="CP032624">
    <property type="protein sequence ID" value="AYG03117.1"/>
    <property type="molecule type" value="Genomic_DNA"/>
</dbReference>
<feature type="active site" description="Nucleophile" evidence="6">
    <location>
        <position position="262"/>
    </location>
</feature>
<dbReference type="AlphaFoldDB" id="A0A387BQ12"/>
<keyword evidence="4 6" id="KW-0573">Peptidoglycan synthesis</keyword>
<protein>
    <recommendedName>
        <fullName evidence="9">L,D-TPase catalytic domain-containing protein</fullName>
    </recommendedName>
</protein>
<dbReference type="Gene3D" id="2.40.440.10">
    <property type="entry name" value="L,D-transpeptidase catalytic domain-like"/>
    <property type="match status" value="1"/>
</dbReference>
<evidence type="ECO:0000256" key="7">
    <source>
        <dbReference type="SAM" id="MobiDB-lite"/>
    </source>
</evidence>
<gene>
    <name evidence="10" type="ORF">D7I44_05945</name>
</gene>
<evidence type="ECO:0000256" key="8">
    <source>
        <dbReference type="SAM" id="SignalP"/>
    </source>
</evidence>
<dbReference type="GO" id="GO:0009252">
    <property type="term" value="P:peptidoglycan biosynthetic process"/>
    <property type="evidence" value="ECO:0007669"/>
    <property type="project" value="UniProtKB-UniPathway"/>
</dbReference>
<dbReference type="UniPathway" id="UPA00219"/>
<evidence type="ECO:0000256" key="3">
    <source>
        <dbReference type="ARBA" id="ARBA00022960"/>
    </source>
</evidence>
<keyword evidence="2" id="KW-0808">Transferase</keyword>
<dbReference type="Pfam" id="PF03734">
    <property type="entry name" value="YkuD"/>
    <property type="match status" value="1"/>
</dbReference>
<organism evidence="10 11">
    <name type="scientific">Gryllotalpicola protaetiae</name>
    <dbReference type="NCBI Taxonomy" id="2419771"/>
    <lineage>
        <taxon>Bacteria</taxon>
        <taxon>Bacillati</taxon>
        <taxon>Actinomycetota</taxon>
        <taxon>Actinomycetes</taxon>
        <taxon>Micrococcales</taxon>
        <taxon>Microbacteriaceae</taxon>
        <taxon>Gryllotalpicola</taxon>
    </lineage>
</organism>
<feature type="domain" description="L,D-TPase catalytic" evidence="9">
    <location>
        <begin position="166"/>
        <end position="285"/>
    </location>
</feature>
<keyword evidence="8" id="KW-0732">Signal</keyword>
<feature type="chain" id="PRO_5038709318" description="L,D-TPase catalytic domain-containing protein" evidence="8">
    <location>
        <begin position="18"/>
        <end position="286"/>
    </location>
</feature>
<dbReference type="InterPro" id="IPR038063">
    <property type="entry name" value="Transpep_catalytic_dom"/>
</dbReference>
<feature type="region of interest" description="Disordered" evidence="7">
    <location>
        <begin position="28"/>
        <end position="56"/>
    </location>
</feature>
<comment type="pathway">
    <text evidence="1 6">Cell wall biogenesis; peptidoglycan biosynthesis.</text>
</comment>
<dbReference type="PROSITE" id="PS52029">
    <property type="entry name" value="LD_TPASE"/>
    <property type="match status" value="1"/>
</dbReference>
<evidence type="ECO:0000259" key="9">
    <source>
        <dbReference type="PROSITE" id="PS52029"/>
    </source>
</evidence>
<evidence type="ECO:0000313" key="11">
    <source>
        <dbReference type="Proteomes" id="UP000275069"/>
    </source>
</evidence>
<keyword evidence="11" id="KW-1185">Reference proteome</keyword>
<feature type="active site" description="Proton donor/acceptor" evidence="6">
    <location>
        <position position="249"/>
    </location>
</feature>
<sequence>MAAGAVAAALGVTLAAAGLMTRHTPAPQATHAMTAEPTPSRTPATAHSGPPANPSAYDLSGLPAVDVFSVNPLIPVDPDPDGAMTDLDARPLSAAIPVFADPAGAPVAQLAQSPREGSGLVPVIAAYSDWVKVLLSGRQGVPPDGNSHQTYGWLRRADVGLSTNDTSVVVSLSQRTIDIVSPTGTARIATDFAWGTAATPTPIGRTFVMEVAVNPALSYTRGHPIVYLATQSPTLEGFDGQNVAVTAMHYYDAHSGAISNGCIRVDAQAIEALDQVPAGSVVYVRA</sequence>
<evidence type="ECO:0000256" key="4">
    <source>
        <dbReference type="ARBA" id="ARBA00022984"/>
    </source>
</evidence>
<proteinExistence type="predicted"/>
<accession>A0A387BQ12</accession>
<evidence type="ECO:0000256" key="2">
    <source>
        <dbReference type="ARBA" id="ARBA00022679"/>
    </source>
</evidence>
<dbReference type="CDD" id="cd16913">
    <property type="entry name" value="YkuD_like"/>
    <property type="match status" value="1"/>
</dbReference>
<name>A0A387BQ12_9MICO</name>
<dbReference type="GO" id="GO:0071555">
    <property type="term" value="P:cell wall organization"/>
    <property type="evidence" value="ECO:0007669"/>
    <property type="project" value="UniProtKB-UniRule"/>
</dbReference>
<evidence type="ECO:0000313" key="10">
    <source>
        <dbReference type="EMBL" id="AYG03117.1"/>
    </source>
</evidence>
<dbReference type="Proteomes" id="UP000275069">
    <property type="component" value="Chromosome"/>
</dbReference>
<dbReference type="InterPro" id="IPR005490">
    <property type="entry name" value="LD_TPept_cat_dom"/>
</dbReference>
<feature type="signal peptide" evidence="8">
    <location>
        <begin position="1"/>
        <end position="17"/>
    </location>
</feature>
<reference evidence="10 11" key="1">
    <citation type="submission" date="2018-09" db="EMBL/GenBank/DDBJ databases">
        <title>Genome sequencing of strain 2DFW10M-5.</title>
        <authorList>
            <person name="Heo J."/>
            <person name="Kim S.-J."/>
            <person name="Kwon S.-W."/>
        </authorList>
    </citation>
    <scope>NUCLEOTIDE SEQUENCE [LARGE SCALE GENOMIC DNA]</scope>
    <source>
        <strain evidence="10 11">2DFW10M-5</strain>
    </source>
</reference>
<keyword evidence="3 6" id="KW-0133">Cell shape</keyword>
<dbReference type="SUPFAM" id="SSF141523">
    <property type="entry name" value="L,D-transpeptidase catalytic domain-like"/>
    <property type="match status" value="1"/>
</dbReference>
<evidence type="ECO:0000256" key="5">
    <source>
        <dbReference type="ARBA" id="ARBA00023316"/>
    </source>
</evidence>
<dbReference type="KEGG" id="gry:D7I44_05945"/>
<evidence type="ECO:0000256" key="6">
    <source>
        <dbReference type="PROSITE-ProRule" id="PRU01373"/>
    </source>
</evidence>
<dbReference type="OrthoDB" id="5243103at2"/>
<keyword evidence="5 6" id="KW-0961">Cell wall biogenesis/degradation</keyword>